<sequence length="90" mass="10781">MIWKTGRNILIAAAAFAGTAAMAQPAWAPPPDWGPGWSRWEGRDYGPRWRGPAYYRGPGRHHGWYNWRGNYYQNCGWRWTRRHVREWRCY</sequence>
<dbReference type="Proteomes" id="UP001597115">
    <property type="component" value="Unassembled WGS sequence"/>
</dbReference>
<evidence type="ECO:0000313" key="3">
    <source>
        <dbReference type="Proteomes" id="UP001597115"/>
    </source>
</evidence>
<gene>
    <name evidence="2" type="ORF">ACFSCW_10290</name>
</gene>
<feature type="chain" id="PRO_5046754618" description="Sulfur globule protein" evidence="1">
    <location>
        <begin position="29"/>
        <end position="90"/>
    </location>
</feature>
<proteinExistence type="predicted"/>
<dbReference type="RefSeq" id="WP_380888925.1">
    <property type="nucleotide sequence ID" value="NZ_JBHUDY010000001.1"/>
</dbReference>
<evidence type="ECO:0008006" key="4">
    <source>
        <dbReference type="Google" id="ProtNLM"/>
    </source>
</evidence>
<keyword evidence="3" id="KW-1185">Reference proteome</keyword>
<name>A0ABW4I3F3_9SPHN</name>
<reference evidence="3" key="1">
    <citation type="journal article" date="2019" name="Int. J. Syst. Evol. Microbiol.">
        <title>The Global Catalogue of Microorganisms (GCM) 10K type strain sequencing project: providing services to taxonomists for standard genome sequencing and annotation.</title>
        <authorList>
            <consortium name="The Broad Institute Genomics Platform"/>
            <consortium name="The Broad Institute Genome Sequencing Center for Infectious Disease"/>
            <person name="Wu L."/>
            <person name="Ma J."/>
        </authorList>
    </citation>
    <scope>NUCLEOTIDE SEQUENCE [LARGE SCALE GENOMIC DNA]</scope>
    <source>
        <strain evidence="3">CGMCC 1.16275</strain>
    </source>
</reference>
<organism evidence="2 3">
    <name type="scientific">Sphingomonas tabacisoli</name>
    <dbReference type="NCBI Taxonomy" id="2249466"/>
    <lineage>
        <taxon>Bacteria</taxon>
        <taxon>Pseudomonadati</taxon>
        <taxon>Pseudomonadota</taxon>
        <taxon>Alphaproteobacteria</taxon>
        <taxon>Sphingomonadales</taxon>
        <taxon>Sphingomonadaceae</taxon>
        <taxon>Sphingomonas</taxon>
    </lineage>
</organism>
<comment type="caution">
    <text evidence="2">The sequence shown here is derived from an EMBL/GenBank/DDBJ whole genome shotgun (WGS) entry which is preliminary data.</text>
</comment>
<accession>A0ABW4I3F3</accession>
<keyword evidence="1" id="KW-0732">Signal</keyword>
<evidence type="ECO:0000313" key="2">
    <source>
        <dbReference type="EMBL" id="MFD1612190.1"/>
    </source>
</evidence>
<dbReference type="EMBL" id="JBHUDY010000001">
    <property type="protein sequence ID" value="MFD1612190.1"/>
    <property type="molecule type" value="Genomic_DNA"/>
</dbReference>
<evidence type="ECO:0000256" key="1">
    <source>
        <dbReference type="SAM" id="SignalP"/>
    </source>
</evidence>
<protein>
    <recommendedName>
        <fullName evidence="4">Sulfur globule protein</fullName>
    </recommendedName>
</protein>
<feature type="signal peptide" evidence="1">
    <location>
        <begin position="1"/>
        <end position="28"/>
    </location>
</feature>